<feature type="domain" description="Ion transport" evidence="16">
    <location>
        <begin position="50"/>
        <end position="281"/>
    </location>
</feature>
<keyword evidence="12" id="KW-0407">Ion channel</keyword>
<proteinExistence type="predicted"/>
<sequence>MAHVDGVAAKLHMQDLMNHNAGKAFVRQSKRVKQGISRFRTTIRGITGTPFFDFMIAVLVLVDMSCIILQQELYPQDDAIQQGELMLRTVSLAVTVTFVVEFTARCIGQIGLGFSWMLVMDGFIVIGSCVEVLWFYVDPKNSQVLRWLRPLRGLRIFRALRSTVRLLRRSAAADLAFHAFESSLKPLSVSLTVIAIATMAASVVLTLQVPGLMEELESPELKREILDEFGSIFDATASVMKVVAGSHQMGHLLMRIFAESGVERFQLSLFVGTAMAFLAVLSLSLSGVFCGVLLSQTIIQKGDAELDGGMQQFKRNQNLVQTLNQVWKDAGYENADTIDWKDILKVMTANEASASRDAREMAVLLASPKESSTESLEPGEKESEEDCLLKDQGITMEDFRAAYNEMCLFGPVCVEDFILCVFKHVTNVKTVPFLSFNHQQNKVYLRIQHHGRVVDEGLRDLQTKIGMLQQMLPPMIEDVQAAAADLQELEELEDRLEKRKQALRELIDTREKDHGFAEVPKDEMVQAQREQNELRDDLEDLELLAEKASGKRSLLPDEATSALNHLADEMADHLWHVILEEMQEAESPPASRDEEPPGEILRPRR</sequence>
<evidence type="ECO:0000256" key="4">
    <source>
        <dbReference type="ARBA" id="ARBA00022673"/>
    </source>
</evidence>
<evidence type="ECO:0000313" key="18">
    <source>
        <dbReference type="Proteomes" id="UP001178507"/>
    </source>
</evidence>
<feature type="region of interest" description="Disordered" evidence="14">
    <location>
        <begin position="367"/>
        <end position="386"/>
    </location>
</feature>
<organism evidence="17 18">
    <name type="scientific">Effrenium voratum</name>
    <dbReference type="NCBI Taxonomy" id="2562239"/>
    <lineage>
        <taxon>Eukaryota</taxon>
        <taxon>Sar</taxon>
        <taxon>Alveolata</taxon>
        <taxon>Dinophyceae</taxon>
        <taxon>Suessiales</taxon>
        <taxon>Symbiodiniaceae</taxon>
        <taxon>Effrenium</taxon>
    </lineage>
</organism>
<dbReference type="InterPro" id="IPR005821">
    <property type="entry name" value="Ion_trans_dom"/>
</dbReference>
<keyword evidence="4" id="KW-0107">Calcium channel</keyword>
<dbReference type="GO" id="GO:0005891">
    <property type="term" value="C:voltage-gated calcium channel complex"/>
    <property type="evidence" value="ECO:0007669"/>
    <property type="project" value="TreeGrafter"/>
</dbReference>
<comment type="caution">
    <text evidence="17">The sequence shown here is derived from an EMBL/GenBank/DDBJ whole genome shotgun (WGS) entry which is preliminary data.</text>
</comment>
<feature type="coiled-coil region" evidence="13">
    <location>
        <begin position="479"/>
        <end position="551"/>
    </location>
</feature>
<dbReference type="SUPFAM" id="SSF81324">
    <property type="entry name" value="Voltage-gated potassium channels"/>
    <property type="match status" value="1"/>
</dbReference>
<reference evidence="17" key="1">
    <citation type="submission" date="2023-08" db="EMBL/GenBank/DDBJ databases">
        <authorList>
            <person name="Chen Y."/>
            <person name="Shah S."/>
            <person name="Dougan E. K."/>
            <person name="Thang M."/>
            <person name="Chan C."/>
        </authorList>
    </citation>
    <scope>NUCLEOTIDE SEQUENCE</scope>
</reference>
<name>A0AA36NID1_9DINO</name>
<protein>
    <recommendedName>
        <fullName evidence="16">Ion transport domain-containing protein</fullName>
    </recommendedName>
</protein>
<dbReference type="PANTHER" id="PTHR45628">
    <property type="entry name" value="VOLTAGE-DEPENDENT CALCIUM CHANNEL TYPE A SUBUNIT ALPHA-1"/>
    <property type="match status" value="1"/>
</dbReference>
<keyword evidence="8 15" id="KW-1133">Transmembrane helix</keyword>
<keyword evidence="3" id="KW-0109">Calcium transport</keyword>
<dbReference type="Proteomes" id="UP001178507">
    <property type="component" value="Unassembled WGS sequence"/>
</dbReference>
<feature type="region of interest" description="Disordered" evidence="14">
    <location>
        <begin position="581"/>
        <end position="605"/>
    </location>
</feature>
<evidence type="ECO:0000256" key="12">
    <source>
        <dbReference type="ARBA" id="ARBA00023303"/>
    </source>
</evidence>
<keyword evidence="5 15" id="KW-0812">Transmembrane</keyword>
<comment type="subcellular location">
    <subcellularLocation>
        <location evidence="1">Membrane</location>
        <topology evidence="1">Multi-pass membrane protein</topology>
    </subcellularLocation>
</comment>
<evidence type="ECO:0000256" key="8">
    <source>
        <dbReference type="ARBA" id="ARBA00022989"/>
    </source>
</evidence>
<dbReference type="InterPro" id="IPR027359">
    <property type="entry name" value="Volt_channel_dom_sf"/>
</dbReference>
<feature type="transmembrane region" description="Helical" evidence="15">
    <location>
        <begin position="187"/>
        <end position="207"/>
    </location>
</feature>
<keyword evidence="10 15" id="KW-0472">Membrane</keyword>
<dbReference type="Pfam" id="PF00520">
    <property type="entry name" value="Ion_trans"/>
    <property type="match status" value="1"/>
</dbReference>
<evidence type="ECO:0000256" key="7">
    <source>
        <dbReference type="ARBA" id="ARBA00022882"/>
    </source>
</evidence>
<keyword evidence="9" id="KW-0406">Ion transport</keyword>
<evidence type="ECO:0000259" key="16">
    <source>
        <dbReference type="Pfam" id="PF00520"/>
    </source>
</evidence>
<keyword evidence="11" id="KW-0325">Glycoprotein</keyword>
<evidence type="ECO:0000256" key="2">
    <source>
        <dbReference type="ARBA" id="ARBA00022448"/>
    </source>
</evidence>
<evidence type="ECO:0000256" key="14">
    <source>
        <dbReference type="SAM" id="MobiDB-lite"/>
    </source>
</evidence>
<evidence type="ECO:0000256" key="9">
    <source>
        <dbReference type="ARBA" id="ARBA00023065"/>
    </source>
</evidence>
<evidence type="ECO:0000313" key="17">
    <source>
        <dbReference type="EMBL" id="CAJ1404961.1"/>
    </source>
</evidence>
<dbReference type="InterPro" id="IPR050599">
    <property type="entry name" value="VDCC_alpha-1_subunit"/>
</dbReference>
<evidence type="ECO:0000256" key="15">
    <source>
        <dbReference type="SAM" id="Phobius"/>
    </source>
</evidence>
<feature type="transmembrane region" description="Helical" evidence="15">
    <location>
        <begin position="85"/>
        <end position="104"/>
    </location>
</feature>
<accession>A0AA36NID1</accession>
<feature type="transmembrane region" description="Helical" evidence="15">
    <location>
        <begin position="116"/>
        <end position="137"/>
    </location>
</feature>
<evidence type="ECO:0000256" key="11">
    <source>
        <dbReference type="ARBA" id="ARBA00023180"/>
    </source>
</evidence>
<evidence type="ECO:0000256" key="13">
    <source>
        <dbReference type="SAM" id="Coils"/>
    </source>
</evidence>
<dbReference type="GO" id="GO:0098703">
    <property type="term" value="P:calcium ion import across plasma membrane"/>
    <property type="evidence" value="ECO:0007669"/>
    <property type="project" value="TreeGrafter"/>
</dbReference>
<dbReference type="EMBL" id="CAUJNA010003563">
    <property type="protein sequence ID" value="CAJ1404961.1"/>
    <property type="molecule type" value="Genomic_DNA"/>
</dbReference>
<feature type="transmembrane region" description="Helical" evidence="15">
    <location>
        <begin position="269"/>
        <end position="294"/>
    </location>
</feature>
<dbReference type="PANTHER" id="PTHR45628:SF7">
    <property type="entry name" value="VOLTAGE-DEPENDENT CALCIUM CHANNEL TYPE A SUBUNIT ALPHA-1"/>
    <property type="match status" value="1"/>
</dbReference>
<evidence type="ECO:0000256" key="10">
    <source>
        <dbReference type="ARBA" id="ARBA00023136"/>
    </source>
</evidence>
<keyword evidence="18" id="KW-1185">Reference proteome</keyword>
<dbReference type="Gene3D" id="1.20.120.350">
    <property type="entry name" value="Voltage-gated potassium channels. Chain C"/>
    <property type="match status" value="1"/>
</dbReference>
<keyword evidence="6" id="KW-0106">Calcium</keyword>
<dbReference type="GO" id="GO:0008331">
    <property type="term" value="F:high voltage-gated calcium channel activity"/>
    <property type="evidence" value="ECO:0007669"/>
    <property type="project" value="TreeGrafter"/>
</dbReference>
<evidence type="ECO:0000256" key="1">
    <source>
        <dbReference type="ARBA" id="ARBA00004141"/>
    </source>
</evidence>
<keyword evidence="7" id="KW-0851">Voltage-gated channel</keyword>
<evidence type="ECO:0000256" key="3">
    <source>
        <dbReference type="ARBA" id="ARBA00022568"/>
    </source>
</evidence>
<feature type="transmembrane region" description="Helical" evidence="15">
    <location>
        <begin position="51"/>
        <end position="70"/>
    </location>
</feature>
<dbReference type="AlphaFoldDB" id="A0AA36NID1"/>
<evidence type="ECO:0000256" key="5">
    <source>
        <dbReference type="ARBA" id="ARBA00022692"/>
    </source>
</evidence>
<evidence type="ECO:0000256" key="6">
    <source>
        <dbReference type="ARBA" id="ARBA00022837"/>
    </source>
</evidence>
<keyword evidence="2" id="KW-0813">Transport</keyword>
<gene>
    <name evidence="17" type="ORF">EVOR1521_LOCUS27316</name>
</gene>
<keyword evidence="13" id="KW-0175">Coiled coil</keyword>